<dbReference type="GO" id="GO:0008270">
    <property type="term" value="F:zinc ion binding"/>
    <property type="evidence" value="ECO:0007669"/>
    <property type="project" value="UniProtKB-KW"/>
</dbReference>
<dbReference type="EMBL" id="CAJNOR010000036">
    <property type="protein sequence ID" value="CAF0766642.1"/>
    <property type="molecule type" value="Genomic_DNA"/>
</dbReference>
<dbReference type="SUPFAM" id="SSF82199">
    <property type="entry name" value="SET domain"/>
    <property type="match status" value="1"/>
</dbReference>
<dbReference type="InterPro" id="IPR002893">
    <property type="entry name" value="Znf_MYND"/>
</dbReference>
<evidence type="ECO:0000256" key="9">
    <source>
        <dbReference type="ARBA" id="ARBA00022833"/>
    </source>
</evidence>
<dbReference type="SUPFAM" id="SSF144232">
    <property type="entry name" value="HIT/MYND zinc finger-like"/>
    <property type="match status" value="1"/>
</dbReference>
<sequence length="591" mass="68065">MLSLVDVTSNIIDREAFASCTNDYTRIKQLLSSSDFVSHLQKSLPLLLDERTTDSKCIKTSNEYREKGNAAYASHNDQLALLLYNQAIRYAPPYSRELSLALGNRSAVLSNLKHYQLALQDVHHALDFLSSNEEDDTRRQRLEQRLYQCLKHQSEEAESNRDKHTQLENELTELKSNQTYNANYSSLTSHADIKYASDRGRHVVSSNVSSTLKPGTIILVEQAYASVLLPSAWSTHCHTCLRRLHLLLFVCSQCTRAVYCSSECLQRSIVWHAFECRLTIDRLDKMQFLALRLLTKTGWQYLLKHKLQFEDYLKQDQPVNNGLHSYNQEQEVYEWNDYENILKLETNSHRRSVDDLLHRAVQACLIGISLINNTSFAQQAYENLDYQVYICSLLLSHLQSLPCNAHEISEFIHHRAAPLSSSCIEIGAGIYATLSLFNHSCNPNVIRNFIGDTVVVRLLASISSNNVELTDNYGCLSATMEKVERQKKLHEQYRFQCQCQPCVDQWPNYDQLPEGLGDGMTPSKEFDEAFQRLVQGESPTRDDLSVYEDFIDQCDQQWQDKKKIKGKVYNNAQEAYKQCLNFFYHSFHSED</sequence>
<feature type="domain" description="MYND-type" evidence="14">
    <location>
        <begin position="237"/>
        <end position="276"/>
    </location>
</feature>
<keyword evidence="3" id="KW-0963">Cytoplasm</keyword>
<keyword evidence="5" id="KW-0808">Transferase</keyword>
<evidence type="ECO:0000256" key="12">
    <source>
        <dbReference type="PROSITE-ProRule" id="PRU00134"/>
    </source>
</evidence>
<evidence type="ECO:0000256" key="6">
    <source>
        <dbReference type="ARBA" id="ARBA00022691"/>
    </source>
</evidence>
<organism evidence="15 16">
    <name type="scientific">Adineta ricciae</name>
    <name type="common">Rotifer</name>
    <dbReference type="NCBI Taxonomy" id="249248"/>
    <lineage>
        <taxon>Eukaryota</taxon>
        <taxon>Metazoa</taxon>
        <taxon>Spiralia</taxon>
        <taxon>Gnathifera</taxon>
        <taxon>Rotifera</taxon>
        <taxon>Eurotatoria</taxon>
        <taxon>Bdelloidea</taxon>
        <taxon>Adinetida</taxon>
        <taxon>Adinetidae</taxon>
        <taxon>Adineta</taxon>
    </lineage>
</organism>
<comment type="catalytic activity">
    <reaction evidence="11">
        <text>L-lysyl-[protein] + S-adenosyl-L-methionine = N(6)-methyl-L-lysyl-[protein] + S-adenosyl-L-homocysteine + H(+)</text>
        <dbReference type="Rhea" id="RHEA:51736"/>
        <dbReference type="Rhea" id="RHEA-COMP:9752"/>
        <dbReference type="Rhea" id="RHEA-COMP:13053"/>
        <dbReference type="ChEBI" id="CHEBI:15378"/>
        <dbReference type="ChEBI" id="CHEBI:29969"/>
        <dbReference type="ChEBI" id="CHEBI:57856"/>
        <dbReference type="ChEBI" id="CHEBI:59789"/>
        <dbReference type="ChEBI" id="CHEBI:61929"/>
    </reaction>
</comment>
<keyword evidence="8 12" id="KW-0863">Zinc-finger</keyword>
<dbReference type="Gene3D" id="2.170.270.10">
    <property type="entry name" value="SET domain"/>
    <property type="match status" value="1"/>
</dbReference>
<dbReference type="Gene3D" id="6.10.140.2220">
    <property type="match status" value="1"/>
</dbReference>
<accession>A0A813QG79</accession>
<keyword evidence="16" id="KW-1185">Reference proteome</keyword>
<keyword evidence="7" id="KW-0479">Metal-binding</keyword>
<dbReference type="GO" id="GO:0008168">
    <property type="term" value="F:methyltransferase activity"/>
    <property type="evidence" value="ECO:0007669"/>
    <property type="project" value="UniProtKB-KW"/>
</dbReference>
<dbReference type="GO" id="GO:0032259">
    <property type="term" value="P:methylation"/>
    <property type="evidence" value="ECO:0007669"/>
    <property type="project" value="UniProtKB-KW"/>
</dbReference>
<name>A0A813QG79_ADIRI</name>
<dbReference type="PROSITE" id="PS50865">
    <property type="entry name" value="ZF_MYND_2"/>
    <property type="match status" value="1"/>
</dbReference>
<dbReference type="InterPro" id="IPR052097">
    <property type="entry name" value="SET-MYND_domain_protein"/>
</dbReference>
<dbReference type="SUPFAM" id="SSF48452">
    <property type="entry name" value="TPR-like"/>
    <property type="match status" value="1"/>
</dbReference>
<evidence type="ECO:0000256" key="5">
    <source>
        <dbReference type="ARBA" id="ARBA00022679"/>
    </source>
</evidence>
<protein>
    <recommendedName>
        <fullName evidence="14">MYND-type domain-containing protein</fullName>
    </recommendedName>
</protein>
<evidence type="ECO:0000256" key="8">
    <source>
        <dbReference type="ARBA" id="ARBA00022771"/>
    </source>
</evidence>
<dbReference type="Pfam" id="PF01753">
    <property type="entry name" value="zf-MYND"/>
    <property type="match status" value="1"/>
</dbReference>
<evidence type="ECO:0000256" key="2">
    <source>
        <dbReference type="ARBA" id="ARBA00004496"/>
    </source>
</evidence>
<dbReference type="InterPro" id="IPR011990">
    <property type="entry name" value="TPR-like_helical_dom_sf"/>
</dbReference>
<evidence type="ECO:0000313" key="15">
    <source>
        <dbReference type="EMBL" id="CAF0766642.1"/>
    </source>
</evidence>
<comment type="caution">
    <text evidence="15">The sequence shown here is derived from an EMBL/GenBank/DDBJ whole genome shotgun (WGS) entry which is preliminary data.</text>
</comment>
<evidence type="ECO:0000256" key="10">
    <source>
        <dbReference type="ARBA" id="ARBA00023242"/>
    </source>
</evidence>
<comment type="subcellular location">
    <subcellularLocation>
        <location evidence="2">Cytoplasm</location>
    </subcellularLocation>
    <subcellularLocation>
        <location evidence="1">Nucleus</location>
    </subcellularLocation>
</comment>
<dbReference type="Gene3D" id="1.10.220.160">
    <property type="match status" value="1"/>
</dbReference>
<evidence type="ECO:0000313" key="16">
    <source>
        <dbReference type="Proteomes" id="UP000663828"/>
    </source>
</evidence>
<dbReference type="CDD" id="cd10536">
    <property type="entry name" value="SET_SMYD4"/>
    <property type="match status" value="1"/>
</dbReference>
<dbReference type="AlphaFoldDB" id="A0A813QG79"/>
<keyword evidence="4" id="KW-0489">Methyltransferase</keyword>
<feature type="coiled-coil region" evidence="13">
    <location>
        <begin position="147"/>
        <end position="177"/>
    </location>
</feature>
<keyword evidence="9" id="KW-0862">Zinc</keyword>
<keyword evidence="6" id="KW-0949">S-adenosyl-L-methionine</keyword>
<dbReference type="GO" id="GO:0005634">
    <property type="term" value="C:nucleus"/>
    <property type="evidence" value="ECO:0007669"/>
    <property type="project" value="UniProtKB-SubCell"/>
</dbReference>
<evidence type="ECO:0000259" key="14">
    <source>
        <dbReference type="PROSITE" id="PS50865"/>
    </source>
</evidence>
<dbReference type="Proteomes" id="UP000663828">
    <property type="component" value="Unassembled WGS sequence"/>
</dbReference>
<dbReference type="PANTHER" id="PTHR46165">
    <property type="entry name" value="SET AND MYND DOMAIN-CONTAINING PROTEIN 4"/>
    <property type="match status" value="1"/>
</dbReference>
<evidence type="ECO:0000256" key="11">
    <source>
        <dbReference type="ARBA" id="ARBA00048985"/>
    </source>
</evidence>
<evidence type="ECO:0000256" key="13">
    <source>
        <dbReference type="SAM" id="Coils"/>
    </source>
</evidence>
<evidence type="ECO:0000256" key="7">
    <source>
        <dbReference type="ARBA" id="ARBA00022723"/>
    </source>
</evidence>
<reference evidence="15" key="1">
    <citation type="submission" date="2021-02" db="EMBL/GenBank/DDBJ databases">
        <authorList>
            <person name="Nowell W R."/>
        </authorList>
    </citation>
    <scope>NUCLEOTIDE SEQUENCE</scope>
</reference>
<dbReference type="Gene3D" id="1.25.40.10">
    <property type="entry name" value="Tetratricopeptide repeat domain"/>
    <property type="match status" value="1"/>
</dbReference>
<dbReference type="InterPro" id="IPR044421">
    <property type="entry name" value="SMYD4_SET"/>
</dbReference>
<dbReference type="PANTHER" id="PTHR46165:SF2">
    <property type="entry name" value="SET AND MYND DOMAIN-CONTAINING PROTEIN 4"/>
    <property type="match status" value="1"/>
</dbReference>
<dbReference type="InterPro" id="IPR046341">
    <property type="entry name" value="SET_dom_sf"/>
</dbReference>
<gene>
    <name evidence="15" type="ORF">XAT740_LOCUS1226</name>
</gene>
<keyword evidence="13" id="KW-0175">Coiled coil</keyword>
<dbReference type="GO" id="GO:0005737">
    <property type="term" value="C:cytoplasm"/>
    <property type="evidence" value="ECO:0007669"/>
    <property type="project" value="UniProtKB-SubCell"/>
</dbReference>
<evidence type="ECO:0000256" key="1">
    <source>
        <dbReference type="ARBA" id="ARBA00004123"/>
    </source>
</evidence>
<evidence type="ECO:0000256" key="3">
    <source>
        <dbReference type="ARBA" id="ARBA00022490"/>
    </source>
</evidence>
<evidence type="ECO:0000256" key="4">
    <source>
        <dbReference type="ARBA" id="ARBA00022603"/>
    </source>
</evidence>
<dbReference type="GO" id="GO:0042826">
    <property type="term" value="F:histone deacetylase binding"/>
    <property type="evidence" value="ECO:0007669"/>
    <property type="project" value="TreeGrafter"/>
</dbReference>
<proteinExistence type="predicted"/>
<keyword evidence="10" id="KW-0539">Nucleus</keyword>